<dbReference type="GO" id="GO:0005178">
    <property type="term" value="F:integrin binding"/>
    <property type="evidence" value="ECO:0007669"/>
    <property type="project" value="InterPro"/>
</dbReference>
<dbReference type="GO" id="GO:0007155">
    <property type="term" value="P:cell adhesion"/>
    <property type="evidence" value="ECO:0007669"/>
    <property type="project" value="InterPro"/>
</dbReference>
<keyword evidence="5" id="KW-0732">Signal</keyword>
<dbReference type="Pfam" id="PF08205">
    <property type="entry name" value="C2-set_2"/>
    <property type="match status" value="1"/>
</dbReference>
<dbReference type="GO" id="GO:0016020">
    <property type="term" value="C:membrane"/>
    <property type="evidence" value="ECO:0007669"/>
    <property type="project" value="UniProtKB-SubCell"/>
</dbReference>
<dbReference type="AlphaFoldDB" id="A0AAV1GNN8"/>
<keyword evidence="2 4" id="KW-0472">Membrane</keyword>
<dbReference type="EMBL" id="OY660879">
    <property type="protein sequence ID" value="CAJ1075305.1"/>
    <property type="molecule type" value="Genomic_DNA"/>
</dbReference>
<feature type="signal peptide" evidence="5">
    <location>
        <begin position="1"/>
        <end position="19"/>
    </location>
</feature>
<dbReference type="SMART" id="SM00409">
    <property type="entry name" value="IG"/>
    <property type="match status" value="2"/>
</dbReference>
<keyword evidence="4" id="KW-0812">Transmembrane</keyword>
<dbReference type="InterPro" id="IPR047012">
    <property type="entry name" value="ICAM_VCAM"/>
</dbReference>
<evidence type="ECO:0000256" key="4">
    <source>
        <dbReference type="SAM" id="Phobius"/>
    </source>
</evidence>
<dbReference type="InterPro" id="IPR013768">
    <property type="entry name" value="ICAM_N"/>
</dbReference>
<dbReference type="Proteomes" id="UP001178508">
    <property type="component" value="Chromosome 16"/>
</dbReference>
<feature type="chain" id="PRO_5043415610" evidence="5">
    <location>
        <begin position="20"/>
        <end position="333"/>
    </location>
</feature>
<dbReference type="PANTHER" id="PTHR13771">
    <property type="entry name" value="INTERCELLULAR ADHESION MOLECULE"/>
    <property type="match status" value="1"/>
</dbReference>
<evidence type="ECO:0000313" key="7">
    <source>
        <dbReference type="EMBL" id="CAJ1075305.1"/>
    </source>
</evidence>
<dbReference type="SUPFAM" id="SSF48726">
    <property type="entry name" value="Immunoglobulin"/>
    <property type="match status" value="3"/>
</dbReference>
<feature type="domain" description="Ig-like" evidence="6">
    <location>
        <begin position="106"/>
        <end position="203"/>
    </location>
</feature>
<dbReference type="SMART" id="SM00408">
    <property type="entry name" value="IGc2"/>
    <property type="match status" value="2"/>
</dbReference>
<dbReference type="PROSITE" id="PS50835">
    <property type="entry name" value="IG_LIKE"/>
    <property type="match status" value="2"/>
</dbReference>
<protein>
    <submittedName>
        <fullName evidence="7">Intercellular adhesion molecule 1-like</fullName>
    </submittedName>
</protein>
<dbReference type="InterPro" id="IPR013162">
    <property type="entry name" value="CD80_C2-set"/>
</dbReference>
<accession>A0AAV1GNN8</accession>
<evidence type="ECO:0000259" key="6">
    <source>
        <dbReference type="PROSITE" id="PS50835"/>
    </source>
</evidence>
<evidence type="ECO:0000313" key="8">
    <source>
        <dbReference type="Proteomes" id="UP001178508"/>
    </source>
</evidence>
<keyword evidence="4" id="KW-1133">Transmembrane helix</keyword>
<evidence type="ECO:0000256" key="1">
    <source>
        <dbReference type="ARBA" id="ARBA00004167"/>
    </source>
</evidence>
<dbReference type="InterPro" id="IPR013783">
    <property type="entry name" value="Ig-like_fold"/>
</dbReference>
<feature type="transmembrane region" description="Helical" evidence="4">
    <location>
        <begin position="302"/>
        <end position="324"/>
    </location>
</feature>
<keyword evidence="8" id="KW-1185">Reference proteome</keyword>
<gene>
    <name evidence="7" type="ORF">XNOV1_A039660</name>
</gene>
<name>A0AAV1GNN8_XYRNO</name>
<dbReference type="InterPro" id="IPR003598">
    <property type="entry name" value="Ig_sub2"/>
</dbReference>
<dbReference type="InterPro" id="IPR007110">
    <property type="entry name" value="Ig-like_dom"/>
</dbReference>
<dbReference type="InterPro" id="IPR036179">
    <property type="entry name" value="Ig-like_dom_sf"/>
</dbReference>
<keyword evidence="3" id="KW-1015">Disulfide bond</keyword>
<evidence type="ECO:0000256" key="2">
    <source>
        <dbReference type="ARBA" id="ARBA00023136"/>
    </source>
</evidence>
<dbReference type="Pfam" id="PF03921">
    <property type="entry name" value="ICAM_N"/>
    <property type="match status" value="1"/>
</dbReference>
<dbReference type="Gene3D" id="2.60.40.10">
    <property type="entry name" value="Immunoglobulins"/>
    <property type="match status" value="3"/>
</dbReference>
<proteinExistence type="predicted"/>
<comment type="subcellular location">
    <subcellularLocation>
        <location evidence="1">Membrane</location>
        <topology evidence="1">Single-pass membrane protein</topology>
    </subcellularLocation>
</comment>
<dbReference type="PANTHER" id="PTHR13771:SF9">
    <property type="entry name" value="INTERCELLULAR ADHESION MOLECULE 5"/>
    <property type="match status" value="1"/>
</dbReference>
<organism evidence="7 8">
    <name type="scientific">Xyrichtys novacula</name>
    <name type="common">Pearly razorfish</name>
    <name type="synonym">Hemipteronotus novacula</name>
    <dbReference type="NCBI Taxonomy" id="13765"/>
    <lineage>
        <taxon>Eukaryota</taxon>
        <taxon>Metazoa</taxon>
        <taxon>Chordata</taxon>
        <taxon>Craniata</taxon>
        <taxon>Vertebrata</taxon>
        <taxon>Euteleostomi</taxon>
        <taxon>Actinopterygii</taxon>
        <taxon>Neopterygii</taxon>
        <taxon>Teleostei</taxon>
        <taxon>Neoteleostei</taxon>
        <taxon>Acanthomorphata</taxon>
        <taxon>Eupercaria</taxon>
        <taxon>Labriformes</taxon>
        <taxon>Labridae</taxon>
        <taxon>Xyrichtys</taxon>
    </lineage>
</organism>
<feature type="domain" description="Ig-like" evidence="6">
    <location>
        <begin position="214"/>
        <end position="293"/>
    </location>
</feature>
<dbReference type="Pfam" id="PF13927">
    <property type="entry name" value="Ig_3"/>
    <property type="match status" value="1"/>
</dbReference>
<reference evidence="7" key="1">
    <citation type="submission" date="2023-08" db="EMBL/GenBank/DDBJ databases">
        <authorList>
            <person name="Alioto T."/>
            <person name="Alioto T."/>
            <person name="Gomez Garrido J."/>
        </authorList>
    </citation>
    <scope>NUCLEOTIDE SEQUENCE</scope>
</reference>
<dbReference type="InterPro" id="IPR003599">
    <property type="entry name" value="Ig_sub"/>
</dbReference>
<evidence type="ECO:0000256" key="5">
    <source>
        <dbReference type="SAM" id="SignalP"/>
    </source>
</evidence>
<evidence type="ECO:0000256" key="3">
    <source>
        <dbReference type="ARBA" id="ARBA00023157"/>
    </source>
</evidence>
<sequence length="333" mass="36492">MWYFMLIGLVAYSGQPVSSYCPIQMTPPTAVVEFGKPFSANCSSLSNQMEKMGWETTLGTTSNKDNYVSLQINSVTEWDFAPQCYINMHDGEQCSEDYPITVYKLPDQILISQSSSGPMRSGQTYRIQCDLVNVAPVRNLSVNWYLGDKLVSTETFDKSDPNPKSVSKSSFLDLKVQSNDNGALLQCEAELNFGSVVLPSTFKDRYELVVLYPPTFSDPANETLEIPIGDEMILNCTAAGNPSPKYSWQFPQQANNQQKGDQHVFSSSFQHPGTYTCTASNSEGSSKKFFTVTEAQGDRTTFGVLIGGGVLLGCLLGAAGLYFVKPDGSFALS</sequence>